<keyword evidence="5" id="KW-0812">Transmembrane</keyword>
<keyword evidence="10" id="KW-0961">Cell wall biogenesis/degradation</keyword>
<evidence type="ECO:0000313" key="13">
    <source>
        <dbReference type="Proteomes" id="UP001056539"/>
    </source>
</evidence>
<dbReference type="SUPFAM" id="SSF53955">
    <property type="entry name" value="Lysozyme-like"/>
    <property type="match status" value="1"/>
</dbReference>
<dbReference type="PANTHER" id="PTHR30400:SF0">
    <property type="entry name" value="BIOSYNTHETIC PEPTIDOGLYCAN TRANSGLYCOSYLASE"/>
    <property type="match status" value="1"/>
</dbReference>
<evidence type="ECO:0000256" key="2">
    <source>
        <dbReference type="ARBA" id="ARBA00022519"/>
    </source>
</evidence>
<dbReference type="GO" id="GO:0008360">
    <property type="term" value="P:regulation of cell shape"/>
    <property type="evidence" value="ECO:0007669"/>
    <property type="project" value="UniProtKB-KW"/>
</dbReference>
<organism evidence="12 13">
    <name type="scientific">Thermospira aquatica</name>
    <dbReference type="NCBI Taxonomy" id="2828656"/>
    <lineage>
        <taxon>Bacteria</taxon>
        <taxon>Pseudomonadati</taxon>
        <taxon>Spirochaetota</taxon>
        <taxon>Spirochaetia</taxon>
        <taxon>Brevinematales</taxon>
        <taxon>Thermospiraceae</taxon>
        <taxon>Thermospira</taxon>
    </lineage>
</organism>
<dbReference type="Pfam" id="PF00912">
    <property type="entry name" value="Transgly"/>
    <property type="match status" value="1"/>
</dbReference>
<protein>
    <submittedName>
        <fullName evidence="12">Transglycosylase domain-containing protein</fullName>
    </submittedName>
</protein>
<keyword evidence="8" id="KW-1133">Transmembrane helix</keyword>
<evidence type="ECO:0000313" key="12">
    <source>
        <dbReference type="EMBL" id="URA09336.1"/>
    </source>
</evidence>
<dbReference type="Proteomes" id="UP001056539">
    <property type="component" value="Chromosome"/>
</dbReference>
<dbReference type="EMBL" id="CP073355">
    <property type="protein sequence ID" value="URA09336.1"/>
    <property type="molecule type" value="Genomic_DNA"/>
</dbReference>
<keyword evidence="7" id="KW-0573">Peptidoglycan synthesis</keyword>
<keyword evidence="1" id="KW-1003">Cell membrane</keyword>
<dbReference type="GO" id="GO:0009274">
    <property type="term" value="C:peptidoglycan-based cell wall"/>
    <property type="evidence" value="ECO:0007669"/>
    <property type="project" value="InterPro"/>
</dbReference>
<dbReference type="InterPro" id="IPR011812">
    <property type="entry name" value="Pep_trsgly"/>
</dbReference>
<evidence type="ECO:0000256" key="8">
    <source>
        <dbReference type="ARBA" id="ARBA00022989"/>
    </source>
</evidence>
<dbReference type="GO" id="GO:0016020">
    <property type="term" value="C:membrane"/>
    <property type="evidence" value="ECO:0007669"/>
    <property type="project" value="InterPro"/>
</dbReference>
<evidence type="ECO:0000256" key="6">
    <source>
        <dbReference type="ARBA" id="ARBA00022960"/>
    </source>
</evidence>
<dbReference type="PANTHER" id="PTHR30400">
    <property type="entry name" value="MONOFUNCTIONAL BIOSYNTHETIC PEPTIDOGLYCAN TRANSGLYCOSYLASE"/>
    <property type="match status" value="1"/>
</dbReference>
<dbReference type="GO" id="GO:0009252">
    <property type="term" value="P:peptidoglycan biosynthetic process"/>
    <property type="evidence" value="ECO:0007669"/>
    <property type="project" value="UniProtKB-KW"/>
</dbReference>
<evidence type="ECO:0000256" key="10">
    <source>
        <dbReference type="ARBA" id="ARBA00023316"/>
    </source>
</evidence>
<keyword evidence="9" id="KW-0472">Membrane</keyword>
<evidence type="ECO:0000256" key="3">
    <source>
        <dbReference type="ARBA" id="ARBA00022676"/>
    </source>
</evidence>
<name>A0AAX3BAQ7_9SPIR</name>
<evidence type="ECO:0000256" key="9">
    <source>
        <dbReference type="ARBA" id="ARBA00023136"/>
    </source>
</evidence>
<evidence type="ECO:0000256" key="5">
    <source>
        <dbReference type="ARBA" id="ARBA00022692"/>
    </source>
</evidence>
<keyword evidence="3" id="KW-0328">Glycosyltransferase</keyword>
<dbReference type="KEGG" id="taqu:KDW03_07525"/>
<keyword evidence="2" id="KW-0997">Cell inner membrane</keyword>
<accession>A0AAX3BAQ7</accession>
<gene>
    <name evidence="12" type="ORF">KDW03_07525</name>
</gene>
<keyword evidence="13" id="KW-1185">Reference proteome</keyword>
<dbReference type="Gene3D" id="1.10.3810.10">
    <property type="entry name" value="Biosynthetic peptidoglycan transglycosylase-like"/>
    <property type="match status" value="1"/>
</dbReference>
<dbReference type="InterPro" id="IPR036950">
    <property type="entry name" value="PBP_transglycosylase"/>
</dbReference>
<dbReference type="InterPro" id="IPR001264">
    <property type="entry name" value="Glyco_trans_51"/>
</dbReference>
<evidence type="ECO:0000256" key="1">
    <source>
        <dbReference type="ARBA" id="ARBA00022475"/>
    </source>
</evidence>
<reference evidence="12" key="1">
    <citation type="submission" date="2021-04" db="EMBL/GenBank/DDBJ databases">
        <authorList>
            <person name="Postec A."/>
        </authorList>
    </citation>
    <scope>NUCLEOTIDE SEQUENCE</scope>
    <source>
        <strain evidence="12">F1F22</strain>
    </source>
</reference>
<evidence type="ECO:0000259" key="11">
    <source>
        <dbReference type="Pfam" id="PF00912"/>
    </source>
</evidence>
<evidence type="ECO:0000256" key="4">
    <source>
        <dbReference type="ARBA" id="ARBA00022679"/>
    </source>
</evidence>
<dbReference type="InterPro" id="IPR023346">
    <property type="entry name" value="Lysozyme-like_dom_sf"/>
</dbReference>
<dbReference type="GO" id="GO:0016763">
    <property type="term" value="F:pentosyltransferase activity"/>
    <property type="evidence" value="ECO:0007669"/>
    <property type="project" value="InterPro"/>
</dbReference>
<feature type="domain" description="Glycosyl transferase family 51" evidence="11">
    <location>
        <begin position="17"/>
        <end position="162"/>
    </location>
</feature>
<dbReference type="GO" id="GO:0071555">
    <property type="term" value="P:cell wall organization"/>
    <property type="evidence" value="ECO:0007669"/>
    <property type="project" value="UniProtKB-KW"/>
</dbReference>
<sequence>MIYRQWIQQQRVYPIVYIRLKDIPSDIRTMVISLEDDGFYRHHGVEWVAIRRAFERNMKLRKPFYGGSTITQQLSRTLFLWPGKSYIRKYLEFLIALEMELVLPKKRILELYLNTAEWGPGIFGIQQGSFYHYHVPVWMLSKDQKMRLLVILSSPVKYRPYDFGKLKILYQRYSYLKSIFGE</sequence>
<keyword evidence="4" id="KW-0808">Transferase</keyword>
<reference evidence="12" key="2">
    <citation type="submission" date="2022-06" db="EMBL/GenBank/DDBJ databases">
        <title>Thermospira aquatica gen. nov., sp. nov.</title>
        <authorList>
            <person name="Ben Ali Gam Z."/>
            <person name="Labat M."/>
        </authorList>
    </citation>
    <scope>NUCLEOTIDE SEQUENCE</scope>
    <source>
        <strain evidence="12">F1F22</strain>
    </source>
</reference>
<dbReference type="RefSeq" id="WP_271434463.1">
    <property type="nucleotide sequence ID" value="NZ_CP073355.1"/>
</dbReference>
<evidence type="ECO:0000256" key="7">
    <source>
        <dbReference type="ARBA" id="ARBA00022984"/>
    </source>
</evidence>
<proteinExistence type="predicted"/>
<dbReference type="AlphaFoldDB" id="A0AAX3BAQ7"/>
<keyword evidence="6" id="KW-0133">Cell shape</keyword>